<dbReference type="AlphaFoldDB" id="U5CSZ6"/>
<name>U5CSZ6_CALSX</name>
<evidence type="ECO:0000313" key="1">
    <source>
        <dbReference type="EMBL" id="ERM91237.1"/>
    </source>
</evidence>
<comment type="caution">
    <text evidence="1">The sequence shown here is derived from an EMBL/GenBank/DDBJ whole genome shotgun (WGS) entry which is preliminary data.</text>
</comment>
<dbReference type="EMBL" id="AXDC01000036">
    <property type="protein sequence ID" value="ERM91237.1"/>
    <property type="molecule type" value="Genomic_DNA"/>
</dbReference>
<reference evidence="1 2" key="1">
    <citation type="journal article" date="2013" name="Genome Announc.">
        <title>Draft Genome Sequence of an Anaerobic and Extremophilic Bacterium, Caldanaerobacter yonseiensis, Isolated from a Geothermal Hot Stream.</title>
        <authorList>
            <person name="Lee S.J."/>
            <person name="Lee Y.J."/>
            <person name="Park G.S."/>
            <person name="Kim B.C."/>
            <person name="Lee S.J."/>
            <person name="Shin J.H."/>
            <person name="Lee D.W."/>
        </authorList>
    </citation>
    <scope>NUCLEOTIDE SEQUENCE [LARGE SCALE GENOMIC DNA]</scope>
    <source>
        <strain evidence="1 2">KB-1</strain>
    </source>
</reference>
<dbReference type="PATRIC" id="fig|1388761.3.peg.2302"/>
<sequence length="37" mass="4729">MSYKNFPIERMRKDRKFLIRDLRKDEIDKWVTESNRN</sequence>
<gene>
    <name evidence="1" type="ORF">O163_11435</name>
</gene>
<organism evidence="1 2">
    <name type="scientific">Caldanaerobacter subterraneus subsp. yonseiensis KB-1</name>
    <dbReference type="NCBI Taxonomy" id="1388761"/>
    <lineage>
        <taxon>Bacteria</taxon>
        <taxon>Bacillati</taxon>
        <taxon>Bacillota</taxon>
        <taxon>Clostridia</taxon>
        <taxon>Thermoanaerobacterales</taxon>
        <taxon>Thermoanaerobacteraceae</taxon>
        <taxon>Caldanaerobacter</taxon>
    </lineage>
</organism>
<evidence type="ECO:0000313" key="2">
    <source>
        <dbReference type="Proteomes" id="UP000016856"/>
    </source>
</evidence>
<accession>U5CSZ6</accession>
<dbReference type="Proteomes" id="UP000016856">
    <property type="component" value="Unassembled WGS sequence"/>
</dbReference>
<protein>
    <submittedName>
        <fullName evidence="1">Uncharacterized protein</fullName>
    </submittedName>
</protein>
<proteinExistence type="predicted"/>